<feature type="compositionally biased region" description="Polar residues" evidence="1">
    <location>
        <begin position="7"/>
        <end position="20"/>
    </location>
</feature>
<dbReference type="Proteomes" id="UP001177003">
    <property type="component" value="Chromosome 4"/>
</dbReference>
<gene>
    <name evidence="2" type="ORF">LSALG_LOCUS19672</name>
</gene>
<sequence length="179" mass="20554">MHEPITTLFSSQSTEKSLQGNKPDDEHVMVLFADIQFNLEEEDIPDDLIMSAFHSKSYDNKIQKLRDAAKACHDLFMESLKEMKESLVVKVVEIKSLMTKEVKKMEDNNKLLQDKVDVITGAIIRLVEINNECTKQLAAKSEKDVKVFETMEEFLYGIKENFSKVGSLPRKNQYFLMAA</sequence>
<evidence type="ECO:0000313" key="2">
    <source>
        <dbReference type="EMBL" id="CAI9279899.1"/>
    </source>
</evidence>
<dbReference type="EMBL" id="OX465080">
    <property type="protein sequence ID" value="CAI9279899.1"/>
    <property type="molecule type" value="Genomic_DNA"/>
</dbReference>
<evidence type="ECO:0000256" key="1">
    <source>
        <dbReference type="SAM" id="MobiDB-lite"/>
    </source>
</evidence>
<reference evidence="2" key="1">
    <citation type="submission" date="2023-04" db="EMBL/GenBank/DDBJ databases">
        <authorList>
            <person name="Vijverberg K."/>
            <person name="Xiong W."/>
            <person name="Schranz E."/>
        </authorList>
    </citation>
    <scope>NUCLEOTIDE SEQUENCE</scope>
</reference>
<proteinExistence type="predicted"/>
<dbReference type="AlphaFoldDB" id="A0AA35YTN5"/>
<feature type="region of interest" description="Disordered" evidence="1">
    <location>
        <begin position="1"/>
        <end position="22"/>
    </location>
</feature>
<protein>
    <submittedName>
        <fullName evidence="2">Uncharacterized protein</fullName>
    </submittedName>
</protein>
<keyword evidence="3" id="KW-1185">Reference proteome</keyword>
<organism evidence="2 3">
    <name type="scientific">Lactuca saligna</name>
    <name type="common">Willowleaf lettuce</name>
    <dbReference type="NCBI Taxonomy" id="75948"/>
    <lineage>
        <taxon>Eukaryota</taxon>
        <taxon>Viridiplantae</taxon>
        <taxon>Streptophyta</taxon>
        <taxon>Embryophyta</taxon>
        <taxon>Tracheophyta</taxon>
        <taxon>Spermatophyta</taxon>
        <taxon>Magnoliopsida</taxon>
        <taxon>eudicotyledons</taxon>
        <taxon>Gunneridae</taxon>
        <taxon>Pentapetalae</taxon>
        <taxon>asterids</taxon>
        <taxon>campanulids</taxon>
        <taxon>Asterales</taxon>
        <taxon>Asteraceae</taxon>
        <taxon>Cichorioideae</taxon>
        <taxon>Cichorieae</taxon>
        <taxon>Lactucinae</taxon>
        <taxon>Lactuca</taxon>
    </lineage>
</organism>
<accession>A0AA35YTN5</accession>
<evidence type="ECO:0000313" key="3">
    <source>
        <dbReference type="Proteomes" id="UP001177003"/>
    </source>
</evidence>
<name>A0AA35YTN5_LACSI</name>